<keyword evidence="1" id="KW-1133">Transmembrane helix</keyword>
<feature type="transmembrane region" description="Helical" evidence="1">
    <location>
        <begin position="141"/>
        <end position="159"/>
    </location>
</feature>
<evidence type="ECO:0000313" key="4">
    <source>
        <dbReference type="Proteomes" id="UP000509346"/>
    </source>
</evidence>
<feature type="transmembrane region" description="Helical" evidence="1">
    <location>
        <begin position="197"/>
        <end position="216"/>
    </location>
</feature>
<keyword evidence="1" id="KW-0472">Membrane</keyword>
<proteinExistence type="predicted"/>
<organism evidence="3 4">
    <name type="scientific">Halosimplex pelagicum</name>
    <dbReference type="NCBI Taxonomy" id="869886"/>
    <lineage>
        <taxon>Archaea</taxon>
        <taxon>Methanobacteriati</taxon>
        <taxon>Methanobacteriota</taxon>
        <taxon>Stenosarchaea group</taxon>
        <taxon>Halobacteria</taxon>
        <taxon>Halobacteriales</taxon>
        <taxon>Haloarculaceae</taxon>
        <taxon>Halosimplex</taxon>
    </lineage>
</organism>
<dbReference type="PANTHER" id="PTHR42204">
    <property type="entry name" value="INTEGRAL MEMBRANE PROTEIN"/>
    <property type="match status" value="1"/>
</dbReference>
<evidence type="ECO:0000256" key="1">
    <source>
        <dbReference type="SAM" id="Phobius"/>
    </source>
</evidence>
<sequence length="422" mass="41087">MEPLGLGLAVDPSATLLFCGFVAGGVALGTVSGLTPGIHANTFALLLAGIAPAIPGPVRYVGAAMLAAGTVHTFLDVVPALALGVPDPAMASSALPGHRLVLAGRGREALRLSALGSAGAVALAVPLAVPMTRAMTSVYPTLRAHLSLLLGGVVLVLVATESTNAGRVGAALSVAASGGLGAVALDLPPGGLVDSGGMLAPIFTGLFGAPVLLDALTGEGVPPQDDPAVTTSRRAVAGFALAGTLSGAVVGYVPGVSSAIAATVALLAVPGGGGVGAEREPEGARGFIVTTSGVNTANTIFALLALIALGTPRTGVMVAMDDAGVPLDLPLLLGSVLVAAACGFVLVVTLGDGYLRLVGQADYTRLSVSVLCLVVVVIAVLTGALGVGVFAASTVVGLVPVKFGARRASLMGVLLVPLILGV</sequence>
<name>A0A7D5TCF2_9EURY</name>
<feature type="transmembrane region" description="Helical" evidence="1">
    <location>
        <begin position="236"/>
        <end position="253"/>
    </location>
</feature>
<dbReference type="GeneID" id="56083983"/>
<feature type="transmembrane region" description="Helical" evidence="1">
    <location>
        <begin position="109"/>
        <end position="129"/>
    </location>
</feature>
<accession>A0A7D5TCF2</accession>
<dbReference type="KEGG" id="hpel:HZS54_15300"/>
<dbReference type="AlphaFoldDB" id="A0A7D5TCF2"/>
<feature type="transmembrane region" description="Helical" evidence="1">
    <location>
        <begin position="12"/>
        <end position="31"/>
    </location>
</feature>
<keyword evidence="1" id="KW-0812">Transmembrane</keyword>
<reference evidence="3 4" key="1">
    <citation type="submission" date="2020-07" db="EMBL/GenBank/DDBJ databases">
        <title>Halosimplex litoreum sp. nov. and Halosimplex rubrum sp. nov., isolated from different salt environments.</title>
        <authorList>
            <person name="Cui H."/>
        </authorList>
    </citation>
    <scope>NUCLEOTIDE SEQUENCE [LARGE SCALE GENOMIC DNA]</scope>
    <source>
        <strain evidence="3 4">R2</strain>
    </source>
</reference>
<dbReference type="Proteomes" id="UP000509346">
    <property type="component" value="Chromosome"/>
</dbReference>
<feature type="transmembrane region" description="Helical" evidence="1">
    <location>
        <begin position="38"/>
        <end position="54"/>
    </location>
</feature>
<dbReference type="EMBL" id="CP058909">
    <property type="protein sequence ID" value="QLH82909.1"/>
    <property type="molecule type" value="Genomic_DNA"/>
</dbReference>
<dbReference type="Pfam" id="PF01970">
    <property type="entry name" value="TctA"/>
    <property type="match status" value="1"/>
</dbReference>
<keyword evidence="4" id="KW-1185">Reference proteome</keyword>
<dbReference type="InterPro" id="IPR002823">
    <property type="entry name" value="DUF112_TM"/>
</dbReference>
<feature type="transmembrane region" description="Helical" evidence="1">
    <location>
        <begin position="287"/>
        <end position="309"/>
    </location>
</feature>
<dbReference type="RefSeq" id="WP_179917972.1">
    <property type="nucleotide sequence ID" value="NZ_CP058909.1"/>
</dbReference>
<feature type="transmembrane region" description="Helical" evidence="1">
    <location>
        <begin position="329"/>
        <end position="354"/>
    </location>
</feature>
<dbReference type="PANTHER" id="PTHR42204:SF1">
    <property type="entry name" value="INTEGRAL MEMBRANE PROTEIN"/>
    <property type="match status" value="1"/>
</dbReference>
<feature type="domain" description="DUF112" evidence="2">
    <location>
        <begin position="21"/>
        <end position="411"/>
    </location>
</feature>
<feature type="transmembrane region" description="Helical" evidence="1">
    <location>
        <begin position="166"/>
        <end position="185"/>
    </location>
</feature>
<dbReference type="OrthoDB" id="53365at2157"/>
<evidence type="ECO:0000259" key="2">
    <source>
        <dbReference type="Pfam" id="PF01970"/>
    </source>
</evidence>
<evidence type="ECO:0000313" key="3">
    <source>
        <dbReference type="EMBL" id="QLH82909.1"/>
    </source>
</evidence>
<protein>
    <submittedName>
        <fullName evidence="3">Tripartite tricarboxylate transporter permease</fullName>
    </submittedName>
</protein>
<feature type="transmembrane region" description="Helical" evidence="1">
    <location>
        <begin position="366"/>
        <end position="392"/>
    </location>
</feature>
<gene>
    <name evidence="3" type="ORF">HZS54_15300</name>
</gene>